<proteinExistence type="inferred from homology"/>
<dbReference type="SUPFAM" id="SSF54373">
    <property type="entry name" value="FAD-linked reductases, C-terminal domain"/>
    <property type="match status" value="1"/>
</dbReference>
<dbReference type="Proteomes" id="UP000077786">
    <property type="component" value="Unassembled WGS sequence"/>
</dbReference>
<dbReference type="Gene3D" id="3.50.50.60">
    <property type="entry name" value="FAD/NAD(P)-binding domain"/>
    <property type="match status" value="1"/>
</dbReference>
<reference evidence="8 9" key="1">
    <citation type="submission" date="2016-03" db="EMBL/GenBank/DDBJ databases">
        <title>Draft genome sequence of Gluconobacter cerinus strain CECT 9110.</title>
        <authorList>
            <person name="Sainz F."/>
            <person name="Mas A."/>
            <person name="Torija M.J."/>
        </authorList>
    </citation>
    <scope>NUCLEOTIDE SEQUENCE [LARGE SCALE GENOMIC DNA]</scope>
    <source>
        <strain evidence="8 9">CECT 9110</strain>
    </source>
</reference>
<feature type="domain" description="FAD dependent oxidoreductase" evidence="6">
    <location>
        <begin position="14"/>
        <end position="400"/>
    </location>
</feature>
<accession>A0A1B6VN66</accession>
<protein>
    <submittedName>
        <fullName evidence="8">Glycerol-3-phosphate dehydrogenase</fullName>
    </submittedName>
</protein>
<dbReference type="Pfam" id="PF16901">
    <property type="entry name" value="DAO_C"/>
    <property type="match status" value="1"/>
</dbReference>
<dbReference type="EMBL" id="LUTU01000005">
    <property type="protein sequence ID" value="OAJ68666.1"/>
    <property type="molecule type" value="Genomic_DNA"/>
</dbReference>
<dbReference type="InterPro" id="IPR006076">
    <property type="entry name" value="FAD-dep_OxRdtase"/>
</dbReference>
<name>A0A1B6VN66_9PROT</name>
<dbReference type="AlphaFoldDB" id="A0A1B6VN66"/>
<dbReference type="InterPro" id="IPR036188">
    <property type="entry name" value="FAD/NAD-bd_sf"/>
</dbReference>
<sequence>MKTLSAVPDNAEFDVVIIGAGINGAGLFRELALQGVKTLILDRSDICTGASCAPSRLIHGGIKYLETGEFKLVAQSTLERNLLLRNAPHFVRPLPTVLPIRTWLGGIVTSFRRFLNLGGKMTDRGALVLEVGLQIYDFLGRRARVMPRHSLSLSQKTRREWPHMAKDVVATAQYYDAAITQPERLGYECVQDALETAPNCEAVTYVVPETFQSGQLVLRDVLTDDVRTVKARVLVNAGGAWIDQINTILGHPTKYIGGTKGSHLLLKHDDLLRELKGRMVYFGTPDGRICLAYPFFGHVLVGSTDIRIDDPDKAVCTDEEQDYMLRMLADLFPGFHIGSEQVTYRYSGVRPLPATNAADPSAISRDHIVHEDRVGVTPVLSLVGGKWTTFRGLGEEVADRVLALLGHPRSTSTQELAIGGGRGFPDADQHTAYLDRFASSFGLPRPRASVLLDRYGTLARKIAGFCQEAADAPLRTLPSYTRRELMFIAENELVRRLSDVLYRRTTIALSGAMTPAVVLEVANIIGGTLGWDEREAARQARDAWREGQQRHNLQGEFPLSAETLEILKA</sequence>
<evidence type="ECO:0000256" key="5">
    <source>
        <dbReference type="ARBA" id="ARBA00023002"/>
    </source>
</evidence>
<dbReference type="InterPro" id="IPR038299">
    <property type="entry name" value="DAO_C_sf"/>
</dbReference>
<dbReference type="Gene3D" id="3.30.9.10">
    <property type="entry name" value="D-Amino Acid Oxidase, subunit A, domain 2"/>
    <property type="match status" value="1"/>
</dbReference>
<evidence type="ECO:0000259" key="7">
    <source>
        <dbReference type="Pfam" id="PF16901"/>
    </source>
</evidence>
<evidence type="ECO:0000256" key="4">
    <source>
        <dbReference type="ARBA" id="ARBA00022827"/>
    </source>
</evidence>
<gene>
    <name evidence="8" type="ORF">A0123_01374</name>
</gene>
<keyword evidence="3" id="KW-0285">Flavoprotein</keyword>
<evidence type="ECO:0000259" key="6">
    <source>
        <dbReference type="Pfam" id="PF01266"/>
    </source>
</evidence>
<dbReference type="GO" id="GO:0046168">
    <property type="term" value="P:glycerol-3-phosphate catabolic process"/>
    <property type="evidence" value="ECO:0007669"/>
    <property type="project" value="TreeGrafter"/>
</dbReference>
<dbReference type="PANTHER" id="PTHR11985">
    <property type="entry name" value="GLYCEROL-3-PHOSPHATE DEHYDROGENASE"/>
    <property type="match status" value="1"/>
</dbReference>
<dbReference type="GO" id="GO:0004368">
    <property type="term" value="F:glycerol-3-phosphate dehydrogenase (quinone) activity"/>
    <property type="evidence" value="ECO:0007669"/>
    <property type="project" value="InterPro"/>
</dbReference>
<dbReference type="InterPro" id="IPR031656">
    <property type="entry name" value="DAO_C"/>
</dbReference>
<dbReference type="Gene3D" id="1.10.8.870">
    <property type="entry name" value="Alpha-glycerophosphate oxidase, cap domain"/>
    <property type="match status" value="1"/>
</dbReference>
<evidence type="ECO:0000256" key="1">
    <source>
        <dbReference type="ARBA" id="ARBA00001974"/>
    </source>
</evidence>
<evidence type="ECO:0000313" key="9">
    <source>
        <dbReference type="Proteomes" id="UP000077786"/>
    </source>
</evidence>
<keyword evidence="4" id="KW-0274">FAD</keyword>
<comment type="similarity">
    <text evidence="2">Belongs to the FAD-dependent glycerol-3-phosphate dehydrogenase family.</text>
</comment>
<evidence type="ECO:0000256" key="2">
    <source>
        <dbReference type="ARBA" id="ARBA00007330"/>
    </source>
</evidence>
<dbReference type="Pfam" id="PF01266">
    <property type="entry name" value="DAO"/>
    <property type="match status" value="1"/>
</dbReference>
<dbReference type="PANTHER" id="PTHR11985:SF15">
    <property type="entry name" value="GLYCEROL-3-PHOSPHATE DEHYDROGENASE, MITOCHONDRIAL"/>
    <property type="match status" value="1"/>
</dbReference>
<dbReference type="PRINTS" id="PR01001">
    <property type="entry name" value="FADG3PDH"/>
</dbReference>
<dbReference type="SUPFAM" id="SSF51905">
    <property type="entry name" value="FAD/NAD(P)-binding domain"/>
    <property type="match status" value="1"/>
</dbReference>
<evidence type="ECO:0000256" key="3">
    <source>
        <dbReference type="ARBA" id="ARBA00022630"/>
    </source>
</evidence>
<dbReference type="OrthoDB" id="9766796at2"/>
<dbReference type="InterPro" id="IPR000447">
    <property type="entry name" value="G3P_DH_FAD-dep"/>
</dbReference>
<feature type="domain" description="Alpha-glycerophosphate oxidase C-terminal" evidence="7">
    <location>
        <begin position="412"/>
        <end position="535"/>
    </location>
</feature>
<dbReference type="PATRIC" id="fig|38307.3.peg.1411"/>
<organism evidence="8 9">
    <name type="scientific">Gluconobacter cerinus</name>
    <dbReference type="NCBI Taxonomy" id="38307"/>
    <lineage>
        <taxon>Bacteria</taxon>
        <taxon>Pseudomonadati</taxon>
        <taxon>Pseudomonadota</taxon>
        <taxon>Alphaproteobacteria</taxon>
        <taxon>Acetobacterales</taxon>
        <taxon>Acetobacteraceae</taxon>
        <taxon>Gluconobacter</taxon>
    </lineage>
</organism>
<keyword evidence="5" id="KW-0560">Oxidoreductase</keyword>
<evidence type="ECO:0000313" key="8">
    <source>
        <dbReference type="EMBL" id="OAJ68666.1"/>
    </source>
</evidence>
<comment type="cofactor">
    <cofactor evidence="1">
        <name>FAD</name>
        <dbReference type="ChEBI" id="CHEBI:57692"/>
    </cofactor>
</comment>
<comment type="caution">
    <text evidence="8">The sequence shown here is derived from an EMBL/GenBank/DDBJ whole genome shotgun (WGS) entry which is preliminary data.</text>
</comment>
<dbReference type="RefSeq" id="WP_064274110.1">
    <property type="nucleotide sequence ID" value="NZ_LUTU01000005.1"/>
</dbReference>